<keyword evidence="4" id="KW-1185">Reference proteome</keyword>
<gene>
    <name evidence="3" type="ORF">BT96DRAFT_784587</name>
</gene>
<reference evidence="3" key="1">
    <citation type="journal article" date="2019" name="Environ. Microbiol.">
        <title>Fungal ecological strategies reflected in gene transcription - a case study of two litter decomposers.</title>
        <authorList>
            <person name="Barbi F."/>
            <person name="Kohler A."/>
            <person name="Barry K."/>
            <person name="Baskaran P."/>
            <person name="Daum C."/>
            <person name="Fauchery L."/>
            <person name="Ihrmark K."/>
            <person name="Kuo A."/>
            <person name="LaButti K."/>
            <person name="Lipzen A."/>
            <person name="Morin E."/>
            <person name="Grigoriev I.V."/>
            <person name="Henrissat B."/>
            <person name="Lindahl B."/>
            <person name="Martin F."/>
        </authorList>
    </citation>
    <scope>NUCLEOTIDE SEQUENCE</scope>
    <source>
        <strain evidence="3">JB14</strain>
    </source>
</reference>
<keyword evidence="1" id="KW-0677">Repeat</keyword>
<accession>A0A6A4GE66</accession>
<dbReference type="Proteomes" id="UP000799118">
    <property type="component" value="Unassembled WGS sequence"/>
</dbReference>
<dbReference type="InterPro" id="IPR027417">
    <property type="entry name" value="P-loop_NTPase"/>
</dbReference>
<dbReference type="Pfam" id="PF24883">
    <property type="entry name" value="NPHP3_N"/>
    <property type="match status" value="1"/>
</dbReference>
<dbReference type="OrthoDB" id="2928561at2759"/>
<feature type="domain" description="Nephrocystin 3-like N-terminal" evidence="2">
    <location>
        <begin position="62"/>
        <end position="174"/>
    </location>
</feature>
<feature type="non-terminal residue" evidence="3">
    <location>
        <position position="178"/>
    </location>
</feature>
<evidence type="ECO:0000313" key="4">
    <source>
        <dbReference type="Proteomes" id="UP000799118"/>
    </source>
</evidence>
<evidence type="ECO:0000259" key="2">
    <source>
        <dbReference type="Pfam" id="PF24883"/>
    </source>
</evidence>
<name>A0A6A4GE66_9AGAR</name>
<evidence type="ECO:0000256" key="1">
    <source>
        <dbReference type="ARBA" id="ARBA00022737"/>
    </source>
</evidence>
<sequence>MPFFENSHRIHINGGNFIAAGGDVNIEQDALAVRLYLVAATLEALHDPVESFPQPRCHPETREKMLKDLQEWTLGADPTSSNILWLYGPAGAGKSAIMQTLSCQLQDAGRLGGCFFFKRGHATRGNARTLFATIAYQLAIGVPWLKGPISQIVEDNPSIVGRSIDTQLQELISEPCHT</sequence>
<dbReference type="SUPFAM" id="SSF52540">
    <property type="entry name" value="P-loop containing nucleoside triphosphate hydrolases"/>
    <property type="match status" value="1"/>
</dbReference>
<evidence type="ECO:0000313" key="3">
    <source>
        <dbReference type="EMBL" id="KAE9383869.1"/>
    </source>
</evidence>
<proteinExistence type="predicted"/>
<protein>
    <recommendedName>
        <fullName evidence="2">Nephrocystin 3-like N-terminal domain-containing protein</fullName>
    </recommendedName>
</protein>
<organism evidence="3 4">
    <name type="scientific">Gymnopus androsaceus JB14</name>
    <dbReference type="NCBI Taxonomy" id="1447944"/>
    <lineage>
        <taxon>Eukaryota</taxon>
        <taxon>Fungi</taxon>
        <taxon>Dikarya</taxon>
        <taxon>Basidiomycota</taxon>
        <taxon>Agaricomycotina</taxon>
        <taxon>Agaricomycetes</taxon>
        <taxon>Agaricomycetidae</taxon>
        <taxon>Agaricales</taxon>
        <taxon>Marasmiineae</taxon>
        <taxon>Omphalotaceae</taxon>
        <taxon>Gymnopus</taxon>
    </lineage>
</organism>
<dbReference type="InterPro" id="IPR056884">
    <property type="entry name" value="NPHP3-like_N"/>
</dbReference>
<dbReference type="Gene3D" id="3.40.50.300">
    <property type="entry name" value="P-loop containing nucleotide triphosphate hydrolases"/>
    <property type="match status" value="1"/>
</dbReference>
<dbReference type="AlphaFoldDB" id="A0A6A4GE66"/>
<dbReference type="EMBL" id="ML770302">
    <property type="protein sequence ID" value="KAE9383869.1"/>
    <property type="molecule type" value="Genomic_DNA"/>
</dbReference>